<dbReference type="InterPro" id="IPR000595">
    <property type="entry name" value="cNMP-bd_dom"/>
</dbReference>
<dbReference type="InterPro" id="IPR014710">
    <property type="entry name" value="RmlC-like_jellyroll"/>
</dbReference>
<dbReference type="Pfam" id="PF13545">
    <property type="entry name" value="HTH_Crp_2"/>
    <property type="match status" value="1"/>
</dbReference>
<dbReference type="KEGG" id="orm:HTY61_06590"/>
<dbReference type="PROSITE" id="PS00042">
    <property type="entry name" value="HTH_CRP_1"/>
    <property type="match status" value="1"/>
</dbReference>
<accession>A0A6N1VB49</accession>
<dbReference type="PANTHER" id="PTHR24567">
    <property type="entry name" value="CRP FAMILY TRANSCRIPTIONAL REGULATORY PROTEIN"/>
    <property type="match status" value="1"/>
</dbReference>
<evidence type="ECO:0000256" key="1">
    <source>
        <dbReference type="ARBA" id="ARBA00023015"/>
    </source>
</evidence>
<keyword evidence="7" id="KW-1185">Reference proteome</keyword>
<dbReference type="RefSeq" id="WP_175276040.1">
    <property type="nucleotide sequence ID" value="NZ_CP054836.1"/>
</dbReference>
<feature type="domain" description="Cyclic nucleotide-binding" evidence="4">
    <location>
        <begin position="24"/>
        <end position="141"/>
    </location>
</feature>
<dbReference type="GO" id="GO:0003677">
    <property type="term" value="F:DNA binding"/>
    <property type="evidence" value="ECO:0007669"/>
    <property type="project" value="UniProtKB-KW"/>
</dbReference>
<proteinExistence type="predicted"/>
<name>A0A6N1VB49_9HYPH</name>
<evidence type="ECO:0000256" key="2">
    <source>
        <dbReference type="ARBA" id="ARBA00023125"/>
    </source>
</evidence>
<dbReference type="Gene3D" id="1.10.10.10">
    <property type="entry name" value="Winged helix-like DNA-binding domain superfamily/Winged helix DNA-binding domain"/>
    <property type="match status" value="1"/>
</dbReference>
<evidence type="ECO:0000259" key="5">
    <source>
        <dbReference type="PROSITE" id="PS51063"/>
    </source>
</evidence>
<dbReference type="SMART" id="SM00100">
    <property type="entry name" value="cNMP"/>
    <property type="match status" value="1"/>
</dbReference>
<dbReference type="SMART" id="SM00419">
    <property type="entry name" value="HTH_CRP"/>
    <property type="match status" value="1"/>
</dbReference>
<dbReference type="EMBL" id="CP054836">
    <property type="protein sequence ID" value="QKV18144.1"/>
    <property type="molecule type" value="Genomic_DNA"/>
</dbReference>
<dbReference type="PROSITE" id="PS51063">
    <property type="entry name" value="HTH_CRP_2"/>
    <property type="match status" value="1"/>
</dbReference>
<dbReference type="InterPro" id="IPR018490">
    <property type="entry name" value="cNMP-bd_dom_sf"/>
</dbReference>
<dbReference type="InterPro" id="IPR036388">
    <property type="entry name" value="WH-like_DNA-bd_sf"/>
</dbReference>
<feature type="domain" description="HTH crp-type" evidence="5">
    <location>
        <begin position="155"/>
        <end position="235"/>
    </location>
</feature>
<dbReference type="InterPro" id="IPR050397">
    <property type="entry name" value="Env_Response_Regulators"/>
</dbReference>
<dbReference type="SUPFAM" id="SSF51206">
    <property type="entry name" value="cAMP-binding domain-like"/>
    <property type="match status" value="1"/>
</dbReference>
<reference evidence="6 7" key="1">
    <citation type="submission" date="2020-06" db="EMBL/GenBank/DDBJ databases">
        <title>Oricola thermophila sp. nov. isolated from a tidal sediments.</title>
        <authorList>
            <person name="Kwon K.K."/>
            <person name="Yang S.-H."/>
            <person name="Park M.-J."/>
        </authorList>
    </citation>
    <scope>NUCLEOTIDE SEQUENCE [LARGE SCALE GENOMIC DNA]</scope>
    <source>
        <strain evidence="6 7">MEBiC13590</strain>
    </source>
</reference>
<evidence type="ECO:0000313" key="7">
    <source>
        <dbReference type="Proteomes" id="UP000509367"/>
    </source>
</evidence>
<protein>
    <submittedName>
        <fullName evidence="6">Crp/Fnr family transcriptional regulator</fullName>
    </submittedName>
</protein>
<keyword evidence="2" id="KW-0238">DNA-binding</keyword>
<gene>
    <name evidence="6" type="ORF">HTY61_06590</name>
</gene>
<dbReference type="PRINTS" id="PR00034">
    <property type="entry name" value="HTHCRP"/>
</dbReference>
<dbReference type="InterPro" id="IPR036390">
    <property type="entry name" value="WH_DNA-bd_sf"/>
</dbReference>
<dbReference type="CDD" id="cd00038">
    <property type="entry name" value="CAP_ED"/>
    <property type="match status" value="1"/>
</dbReference>
<dbReference type="PROSITE" id="PS50042">
    <property type="entry name" value="CNMP_BINDING_3"/>
    <property type="match status" value="1"/>
</dbReference>
<organism evidence="6 7">
    <name type="scientific">Oricola thermophila</name>
    <dbReference type="NCBI Taxonomy" id="2742145"/>
    <lineage>
        <taxon>Bacteria</taxon>
        <taxon>Pseudomonadati</taxon>
        <taxon>Pseudomonadota</taxon>
        <taxon>Alphaproteobacteria</taxon>
        <taxon>Hyphomicrobiales</taxon>
        <taxon>Ahrensiaceae</taxon>
        <taxon>Oricola</taxon>
    </lineage>
</organism>
<dbReference type="GO" id="GO:0005829">
    <property type="term" value="C:cytosol"/>
    <property type="evidence" value="ECO:0007669"/>
    <property type="project" value="TreeGrafter"/>
</dbReference>
<keyword evidence="1" id="KW-0805">Transcription regulation</keyword>
<dbReference type="PANTHER" id="PTHR24567:SF28">
    <property type="entry name" value="LISTERIOLYSIN REGULATORY PROTEIN"/>
    <property type="match status" value="1"/>
</dbReference>
<dbReference type="InterPro" id="IPR018335">
    <property type="entry name" value="Tscrpt_reg_HTH_Crp-type_CS"/>
</dbReference>
<evidence type="ECO:0000259" key="4">
    <source>
        <dbReference type="PROSITE" id="PS50042"/>
    </source>
</evidence>
<evidence type="ECO:0000256" key="3">
    <source>
        <dbReference type="ARBA" id="ARBA00023163"/>
    </source>
</evidence>
<sequence>MNELVYSPGSCWRCENFLINNRAICHAASEEAMDELSRISHVRKYGKGQVIIGQGDVAGMVGNVISGIVKLTNISMSGQQQIVGLLYPSDFFGRAFSNQSRFSYEAATDVTLCCIDRQAFERFLERNPEIEHELLLSVLDELDASREWTAMISCHTTMQRVAAFLFVLSRRTPGTVCNGEDNRRHAIIALPIGRRDIAAYLGTTPETLSRNIQTLVRKKVIRPIDTTHFELLQARELVEHTGENREDLVALSGTRLN</sequence>
<dbReference type="SUPFAM" id="SSF46785">
    <property type="entry name" value="Winged helix' DNA-binding domain"/>
    <property type="match status" value="1"/>
</dbReference>
<dbReference type="Proteomes" id="UP000509367">
    <property type="component" value="Chromosome"/>
</dbReference>
<dbReference type="Gene3D" id="2.60.120.10">
    <property type="entry name" value="Jelly Rolls"/>
    <property type="match status" value="1"/>
</dbReference>
<dbReference type="Pfam" id="PF00027">
    <property type="entry name" value="cNMP_binding"/>
    <property type="match status" value="1"/>
</dbReference>
<evidence type="ECO:0000313" key="6">
    <source>
        <dbReference type="EMBL" id="QKV18144.1"/>
    </source>
</evidence>
<dbReference type="GO" id="GO:0003700">
    <property type="term" value="F:DNA-binding transcription factor activity"/>
    <property type="evidence" value="ECO:0007669"/>
    <property type="project" value="InterPro"/>
</dbReference>
<keyword evidence="3" id="KW-0804">Transcription</keyword>
<dbReference type="AlphaFoldDB" id="A0A6N1VB49"/>
<dbReference type="InterPro" id="IPR012318">
    <property type="entry name" value="HTH_CRP"/>
</dbReference>